<comment type="caution">
    <text evidence="2">The sequence shown here is derived from an EMBL/GenBank/DDBJ whole genome shotgun (WGS) entry which is preliminary data.</text>
</comment>
<dbReference type="AlphaFoldDB" id="A0AA39KQQ3"/>
<dbReference type="Proteomes" id="UP001168990">
    <property type="component" value="Unassembled WGS sequence"/>
</dbReference>
<reference evidence="2" key="1">
    <citation type="journal article" date="2023" name="bioRxiv">
        <title>Scaffold-level genome assemblies of two parasitoid biocontrol wasps reveal the parthenogenesis mechanism and an associated novel virus.</title>
        <authorList>
            <person name="Inwood S."/>
            <person name="Skelly J."/>
            <person name="Guhlin J."/>
            <person name="Harrop T."/>
            <person name="Goldson S."/>
            <person name="Dearden P."/>
        </authorList>
    </citation>
    <scope>NUCLEOTIDE SEQUENCE</scope>
    <source>
        <strain evidence="2">Irish</strain>
        <tissue evidence="2">Whole body</tissue>
    </source>
</reference>
<sequence>MLTRKCGIDCPEIGKRRRRAQRATGNAQNYHRTTNWRSTSYYEYDKDSSDATEYKSLPGRNSTSSYGSHSSIGNIEDVETPSQTSEETLIGSSECLSGRDYSSRQTQTEDNYDDRSRESRQGHSQRFFDNPKTISRSTTTPHRTYDKSSAESHRSRSSFADGLDDKSCINDECSSQKSNLLFQGKDDTDSERTCSDSEIRSELSNSESTFCSELCENEIQQIPSSKIRCESSCPKQTRLDKLREKRQARLDRYILNKGFNYFEDVCHCSLKCLMVQICLDPFIKKTIISATFFFLGIKLCFELDSWYIPF</sequence>
<reference evidence="2" key="2">
    <citation type="submission" date="2023-03" db="EMBL/GenBank/DDBJ databases">
        <authorList>
            <person name="Inwood S.N."/>
            <person name="Skelly J.G."/>
            <person name="Guhlin J."/>
            <person name="Harrop T.W.R."/>
            <person name="Goldson S.G."/>
            <person name="Dearden P.K."/>
        </authorList>
    </citation>
    <scope>NUCLEOTIDE SEQUENCE</scope>
    <source>
        <strain evidence="2">Irish</strain>
        <tissue evidence="2">Whole body</tissue>
    </source>
</reference>
<feature type="compositionally biased region" description="Polar residues" evidence="1">
    <location>
        <begin position="132"/>
        <end position="142"/>
    </location>
</feature>
<protein>
    <submittedName>
        <fullName evidence="2">Uncharacterized protein</fullName>
    </submittedName>
</protein>
<feature type="compositionally biased region" description="Basic and acidic residues" evidence="1">
    <location>
        <begin position="143"/>
        <end position="154"/>
    </location>
</feature>
<feature type="compositionally biased region" description="Polar residues" evidence="1">
    <location>
        <begin position="23"/>
        <end position="41"/>
    </location>
</feature>
<name>A0AA39KQQ3_9HYME</name>
<feature type="compositionally biased region" description="Basic and acidic residues" evidence="1">
    <location>
        <begin position="43"/>
        <end position="53"/>
    </location>
</feature>
<evidence type="ECO:0000313" key="3">
    <source>
        <dbReference type="Proteomes" id="UP001168990"/>
    </source>
</evidence>
<keyword evidence="3" id="KW-1185">Reference proteome</keyword>
<feature type="compositionally biased region" description="Low complexity" evidence="1">
    <location>
        <begin position="62"/>
        <end position="71"/>
    </location>
</feature>
<feature type="compositionally biased region" description="Polar residues" evidence="1">
    <location>
        <begin position="80"/>
        <end position="95"/>
    </location>
</feature>
<accession>A0AA39KQQ3</accession>
<dbReference type="EMBL" id="JAQQBS010000004">
    <property type="protein sequence ID" value="KAK0170232.1"/>
    <property type="molecule type" value="Genomic_DNA"/>
</dbReference>
<proteinExistence type="predicted"/>
<evidence type="ECO:0000256" key="1">
    <source>
        <dbReference type="SAM" id="MobiDB-lite"/>
    </source>
</evidence>
<feature type="region of interest" description="Disordered" evidence="1">
    <location>
        <begin position="16"/>
        <end position="162"/>
    </location>
</feature>
<evidence type="ECO:0000313" key="2">
    <source>
        <dbReference type="EMBL" id="KAK0170232.1"/>
    </source>
</evidence>
<gene>
    <name evidence="2" type="ORF">PV328_010816</name>
</gene>
<organism evidence="2 3">
    <name type="scientific">Microctonus aethiopoides</name>
    <dbReference type="NCBI Taxonomy" id="144406"/>
    <lineage>
        <taxon>Eukaryota</taxon>
        <taxon>Metazoa</taxon>
        <taxon>Ecdysozoa</taxon>
        <taxon>Arthropoda</taxon>
        <taxon>Hexapoda</taxon>
        <taxon>Insecta</taxon>
        <taxon>Pterygota</taxon>
        <taxon>Neoptera</taxon>
        <taxon>Endopterygota</taxon>
        <taxon>Hymenoptera</taxon>
        <taxon>Apocrita</taxon>
        <taxon>Ichneumonoidea</taxon>
        <taxon>Braconidae</taxon>
        <taxon>Euphorinae</taxon>
        <taxon>Microctonus</taxon>
    </lineage>
</organism>